<comment type="caution">
    <text evidence="1">The sequence shown here is derived from an EMBL/GenBank/DDBJ whole genome shotgun (WGS) entry which is preliminary data.</text>
</comment>
<evidence type="ECO:0008006" key="3">
    <source>
        <dbReference type="Google" id="ProtNLM"/>
    </source>
</evidence>
<dbReference type="AlphaFoldDB" id="A0A9P9E420"/>
<accession>A0A9P9E420</accession>
<evidence type="ECO:0000313" key="1">
    <source>
        <dbReference type="EMBL" id="KAH7131979.1"/>
    </source>
</evidence>
<evidence type="ECO:0000313" key="2">
    <source>
        <dbReference type="Proteomes" id="UP000700596"/>
    </source>
</evidence>
<name>A0A9P9E420_9PLEO</name>
<keyword evidence="2" id="KW-1185">Reference proteome</keyword>
<gene>
    <name evidence="1" type="ORF">B0J11DRAFT_503168</name>
</gene>
<proteinExistence type="predicted"/>
<dbReference type="OrthoDB" id="3486565at2759"/>
<dbReference type="PANTHER" id="PTHR33112:SF16">
    <property type="entry name" value="HETEROKARYON INCOMPATIBILITY DOMAIN-CONTAINING PROTEIN"/>
    <property type="match status" value="1"/>
</dbReference>
<reference evidence="1" key="1">
    <citation type="journal article" date="2021" name="Nat. Commun.">
        <title>Genetic determinants of endophytism in the Arabidopsis root mycobiome.</title>
        <authorList>
            <person name="Mesny F."/>
            <person name="Miyauchi S."/>
            <person name="Thiergart T."/>
            <person name="Pickel B."/>
            <person name="Atanasova L."/>
            <person name="Karlsson M."/>
            <person name="Huettel B."/>
            <person name="Barry K.W."/>
            <person name="Haridas S."/>
            <person name="Chen C."/>
            <person name="Bauer D."/>
            <person name="Andreopoulos W."/>
            <person name="Pangilinan J."/>
            <person name="LaButti K."/>
            <person name="Riley R."/>
            <person name="Lipzen A."/>
            <person name="Clum A."/>
            <person name="Drula E."/>
            <person name="Henrissat B."/>
            <person name="Kohler A."/>
            <person name="Grigoriev I.V."/>
            <person name="Martin F.M."/>
            <person name="Hacquard S."/>
        </authorList>
    </citation>
    <scope>NUCLEOTIDE SEQUENCE</scope>
    <source>
        <strain evidence="1">MPI-CAGE-CH-0243</strain>
    </source>
</reference>
<dbReference type="EMBL" id="JAGMWT010000003">
    <property type="protein sequence ID" value="KAH7131979.1"/>
    <property type="molecule type" value="Genomic_DNA"/>
</dbReference>
<dbReference type="PANTHER" id="PTHR33112">
    <property type="entry name" value="DOMAIN PROTEIN, PUTATIVE-RELATED"/>
    <property type="match status" value="1"/>
</dbReference>
<dbReference type="Proteomes" id="UP000700596">
    <property type="component" value="Unassembled WGS sequence"/>
</dbReference>
<organism evidence="1 2">
    <name type="scientific">Dendryphion nanum</name>
    <dbReference type="NCBI Taxonomy" id="256645"/>
    <lineage>
        <taxon>Eukaryota</taxon>
        <taxon>Fungi</taxon>
        <taxon>Dikarya</taxon>
        <taxon>Ascomycota</taxon>
        <taxon>Pezizomycotina</taxon>
        <taxon>Dothideomycetes</taxon>
        <taxon>Pleosporomycetidae</taxon>
        <taxon>Pleosporales</taxon>
        <taxon>Torulaceae</taxon>
        <taxon>Dendryphion</taxon>
    </lineage>
</organism>
<protein>
    <recommendedName>
        <fullName evidence="3">Heterokaryon incompatibility domain-containing protein</fullName>
    </recommendedName>
</protein>
<sequence length="407" mass="46218">MANVYENAFLTIAAASSENGGGGLFQTCGDNRIISGEYKGKPYTLRTVERIHHSYFKSLVMRSDFPLTGRGWTFQEQLLSPRVVYFTYQELIWECRNGCKCECRSLVDGDHSSYSGPEFRRLLYGPHPSDKTSQETETSWSGLIDAYTARKLTYDYDLLPAISSLASRWGKLRQKGRYLAGLWERELPICLMWRVNPGYPSRRCEVRAKIPPSCSPTWSWASRIGGEISIWTPEHPEYSLDTVSRVQIILAETSLSTFDPHGLVSGGRLVIRGCLLSVRPGSCDHDLILTHARCLHILPKYEEGSREIETATISAFWDTDDLQKEAQDGHDDLLESIRFLIVMEVEHPDHTHGKEISLNYLGLVLRCVDREASGDDFPVFTREGSGYVTTELPFEHFERFTETLTII</sequence>